<dbReference type="Gene3D" id="2.40.10.220">
    <property type="entry name" value="predicted glycosyltransferase like domains"/>
    <property type="match status" value="1"/>
</dbReference>
<evidence type="ECO:0000259" key="1">
    <source>
        <dbReference type="Pfam" id="PF07238"/>
    </source>
</evidence>
<comment type="caution">
    <text evidence="2">The sequence shown here is derived from an EMBL/GenBank/DDBJ whole genome shotgun (WGS) entry which is preliminary data.</text>
</comment>
<dbReference type="InterPro" id="IPR009875">
    <property type="entry name" value="PilZ_domain"/>
</dbReference>
<proteinExistence type="predicted"/>
<name>A0ABT4AFV9_9BACT</name>
<dbReference type="EMBL" id="JAPNKA010000001">
    <property type="protein sequence ID" value="MCY1079794.1"/>
    <property type="molecule type" value="Genomic_DNA"/>
</dbReference>
<gene>
    <name evidence="2" type="ORF">OV287_35600</name>
</gene>
<dbReference type="Proteomes" id="UP001207654">
    <property type="component" value="Unassembled WGS sequence"/>
</dbReference>
<sequence length="165" mass="18268">MDLSVWLTNFRELHERARRRLHTSDERALYLEAREQLARSLLAAQGHKLQPGASARRNFRVPKGMHVDVSFRAAPLRSRTLDISSGGFSCMLGGAPAGGELCGFVLWLPGQEEAPVVGRARVVASAPISQQGSQRVSFTFVDVSDEDRERLEMMIFDLALGYIVA</sequence>
<protein>
    <submittedName>
        <fullName evidence="2">PilZ domain-containing protein</fullName>
    </submittedName>
</protein>
<feature type="domain" description="PilZ" evidence="1">
    <location>
        <begin position="56"/>
        <end position="156"/>
    </location>
</feature>
<organism evidence="2 3">
    <name type="scientific">Archangium lansingense</name>
    <dbReference type="NCBI Taxonomy" id="2995310"/>
    <lineage>
        <taxon>Bacteria</taxon>
        <taxon>Pseudomonadati</taxon>
        <taxon>Myxococcota</taxon>
        <taxon>Myxococcia</taxon>
        <taxon>Myxococcales</taxon>
        <taxon>Cystobacterineae</taxon>
        <taxon>Archangiaceae</taxon>
        <taxon>Archangium</taxon>
    </lineage>
</organism>
<dbReference type="RefSeq" id="WP_267538490.1">
    <property type="nucleotide sequence ID" value="NZ_JAPNKA010000001.1"/>
</dbReference>
<keyword evidence="3" id="KW-1185">Reference proteome</keyword>
<evidence type="ECO:0000313" key="3">
    <source>
        <dbReference type="Proteomes" id="UP001207654"/>
    </source>
</evidence>
<dbReference type="SUPFAM" id="SSF141371">
    <property type="entry name" value="PilZ domain-like"/>
    <property type="match status" value="1"/>
</dbReference>
<dbReference type="Pfam" id="PF07238">
    <property type="entry name" value="PilZ"/>
    <property type="match status" value="1"/>
</dbReference>
<accession>A0ABT4AFV9</accession>
<reference evidence="2 3" key="1">
    <citation type="submission" date="2022-11" db="EMBL/GenBank/DDBJ databases">
        <title>Minimal conservation of predation-associated metabolite biosynthetic gene clusters underscores biosynthetic potential of Myxococcota including descriptions for ten novel species: Archangium lansinium sp. nov., Myxococcus landrumus sp. nov., Nannocystis bai.</title>
        <authorList>
            <person name="Ahearne A."/>
            <person name="Stevens C."/>
            <person name="Phillips K."/>
        </authorList>
    </citation>
    <scope>NUCLEOTIDE SEQUENCE [LARGE SCALE GENOMIC DNA]</scope>
    <source>
        <strain evidence="2 3">MIWBW</strain>
    </source>
</reference>
<evidence type="ECO:0000313" key="2">
    <source>
        <dbReference type="EMBL" id="MCY1079794.1"/>
    </source>
</evidence>